<sequence length="306" mass="34244">MKQKSDSRLPLSEGGDPPPPPSPPSRHEKWKLARIRPSGSYTSECAREISERIIGQEGSPTPKKTHLSEDDPLGALDELAKIVSDAPMNVHWDCTTFGREAQIPLYLHHQNVRELASGREEINITLIQLWMMYMFDVSNKKGFNDVYEFIDPSMTHERNKFDDIQTYITTCFGMGKEIYFLPYIHGTPFSYPCRDPLPPPVIITPTPSPVLITPTPPPDPTSIPSSSCISPSETVTPSADPDSASDGEDVDPPLHDRPWIEPYGLFHPGLLARPSHDQLSNNFWVHGLLGEQYLKTTESHSSSVFK</sequence>
<dbReference type="AlphaFoldDB" id="A0A0L9T359"/>
<feature type="compositionally biased region" description="Pro residues" evidence="1">
    <location>
        <begin position="208"/>
        <end position="221"/>
    </location>
</feature>
<feature type="compositionally biased region" description="Low complexity" evidence="1">
    <location>
        <begin position="222"/>
        <end position="232"/>
    </location>
</feature>
<organism evidence="2 3">
    <name type="scientific">Phaseolus angularis</name>
    <name type="common">Azuki bean</name>
    <name type="synonym">Vigna angularis</name>
    <dbReference type="NCBI Taxonomy" id="3914"/>
    <lineage>
        <taxon>Eukaryota</taxon>
        <taxon>Viridiplantae</taxon>
        <taxon>Streptophyta</taxon>
        <taxon>Embryophyta</taxon>
        <taxon>Tracheophyta</taxon>
        <taxon>Spermatophyta</taxon>
        <taxon>Magnoliopsida</taxon>
        <taxon>eudicotyledons</taxon>
        <taxon>Gunneridae</taxon>
        <taxon>Pentapetalae</taxon>
        <taxon>rosids</taxon>
        <taxon>fabids</taxon>
        <taxon>Fabales</taxon>
        <taxon>Fabaceae</taxon>
        <taxon>Papilionoideae</taxon>
        <taxon>50 kb inversion clade</taxon>
        <taxon>NPAAA clade</taxon>
        <taxon>indigoferoid/millettioid clade</taxon>
        <taxon>Phaseoleae</taxon>
        <taxon>Vigna</taxon>
    </lineage>
</organism>
<gene>
    <name evidence="2" type="ORF">LR48_Vigan44s000500</name>
</gene>
<evidence type="ECO:0000313" key="3">
    <source>
        <dbReference type="Proteomes" id="UP000053144"/>
    </source>
</evidence>
<protein>
    <submittedName>
        <fullName evidence="2">Uncharacterized protein</fullName>
    </submittedName>
</protein>
<feature type="region of interest" description="Disordered" evidence="1">
    <location>
        <begin position="1"/>
        <end position="33"/>
    </location>
</feature>
<proteinExistence type="predicted"/>
<evidence type="ECO:0000256" key="1">
    <source>
        <dbReference type="SAM" id="MobiDB-lite"/>
    </source>
</evidence>
<reference evidence="3" key="1">
    <citation type="journal article" date="2015" name="Proc. Natl. Acad. Sci. U.S.A.">
        <title>Genome sequencing of adzuki bean (Vigna angularis) provides insight into high starch and low fat accumulation and domestication.</title>
        <authorList>
            <person name="Yang K."/>
            <person name="Tian Z."/>
            <person name="Chen C."/>
            <person name="Luo L."/>
            <person name="Zhao B."/>
            <person name="Wang Z."/>
            <person name="Yu L."/>
            <person name="Li Y."/>
            <person name="Sun Y."/>
            <person name="Li W."/>
            <person name="Chen Y."/>
            <person name="Li Y."/>
            <person name="Zhang Y."/>
            <person name="Ai D."/>
            <person name="Zhao J."/>
            <person name="Shang C."/>
            <person name="Ma Y."/>
            <person name="Wu B."/>
            <person name="Wang M."/>
            <person name="Gao L."/>
            <person name="Sun D."/>
            <person name="Zhang P."/>
            <person name="Guo F."/>
            <person name="Wang W."/>
            <person name="Li Y."/>
            <person name="Wang J."/>
            <person name="Varshney R.K."/>
            <person name="Wang J."/>
            <person name="Ling H.Q."/>
            <person name="Wan P."/>
        </authorList>
    </citation>
    <scope>NUCLEOTIDE SEQUENCE</scope>
    <source>
        <strain evidence="3">cv. Jingnong 6</strain>
    </source>
</reference>
<evidence type="ECO:0000313" key="2">
    <source>
        <dbReference type="EMBL" id="KOM24997.1"/>
    </source>
</evidence>
<dbReference type="Proteomes" id="UP000053144">
    <property type="component" value="Unassembled WGS sequence"/>
</dbReference>
<dbReference type="EMBL" id="KQ258250">
    <property type="protein sequence ID" value="KOM24997.1"/>
    <property type="molecule type" value="Genomic_DNA"/>
</dbReference>
<name>A0A0L9T359_PHAAN</name>
<feature type="region of interest" description="Disordered" evidence="1">
    <location>
        <begin position="208"/>
        <end position="254"/>
    </location>
</feature>
<accession>A0A0L9T359</accession>
<dbReference type="Gramene" id="KOM24997">
    <property type="protein sequence ID" value="KOM24997"/>
    <property type="gene ID" value="LR48_Vigan44s000500"/>
</dbReference>